<accession>A0AC61DC72</accession>
<dbReference type="EMBL" id="PEDL01000011">
    <property type="protein sequence ID" value="PHV70343.1"/>
    <property type="molecule type" value="Genomic_DNA"/>
</dbReference>
<evidence type="ECO:0000313" key="1">
    <source>
        <dbReference type="EMBL" id="PHV70343.1"/>
    </source>
</evidence>
<reference evidence="1" key="1">
    <citation type="submission" date="2017-10" db="EMBL/GenBank/DDBJ databases">
        <title>Genome sequence of cellulolytic Lachnospiraceae bacterium XHS1971 isolated from hotspring sediment.</title>
        <authorList>
            <person name="Vasudevan G."/>
            <person name="Joshi A.J."/>
            <person name="Hivarkar S."/>
            <person name="Lanjekar V.B."/>
            <person name="Dhakephalkar P.K."/>
            <person name="Dagar S."/>
        </authorList>
    </citation>
    <scope>NUCLEOTIDE SEQUENCE</scope>
    <source>
        <strain evidence="1">XHS1971</strain>
    </source>
</reference>
<sequence>MSSTEHFYSLNRFLREAHGSKVIKLSIDGGFTCPNRDGKLSTKGCLFCSAEGSGDFTPSAQLSITQQLHSALDLVSKKWPQSTKYIAYFQSYTNTYAPLATLKAKYEEALAFPQLVGLAIATRPDCLEDETVAYLQELSTRTHLWIELGLQTSNEASARQMNRGYTLDCFKDAVFKLASYGIEVVAHLIIGLPGETLEDYLATARFIGQLPLQGVKIHMLHILDDSPLGRIYQKNPFPLLTEEEYIFAVGEILKLLPSHFVIHRLTGDGAGDHLLAPLWTRNKKQVLNHLNHYLKLHDIYQGKF</sequence>
<proteinExistence type="predicted"/>
<dbReference type="Proteomes" id="UP000224460">
    <property type="component" value="Unassembled WGS sequence"/>
</dbReference>
<organism evidence="1 2">
    <name type="scientific">Sporanaerobium hydrogeniformans</name>
    <dbReference type="NCBI Taxonomy" id="3072179"/>
    <lineage>
        <taxon>Bacteria</taxon>
        <taxon>Bacillati</taxon>
        <taxon>Bacillota</taxon>
        <taxon>Clostridia</taxon>
        <taxon>Lachnospirales</taxon>
        <taxon>Lachnospiraceae</taxon>
        <taxon>Sporanaerobium</taxon>
    </lineage>
</organism>
<gene>
    <name evidence="1" type="ORF">CS063_10650</name>
</gene>
<protein>
    <submittedName>
        <fullName evidence="1">TIGR01212 family radical SAM protein</fullName>
    </submittedName>
</protein>
<keyword evidence="2" id="KW-1185">Reference proteome</keyword>
<evidence type="ECO:0000313" key="2">
    <source>
        <dbReference type="Proteomes" id="UP000224460"/>
    </source>
</evidence>
<comment type="caution">
    <text evidence="1">The sequence shown here is derived from an EMBL/GenBank/DDBJ whole genome shotgun (WGS) entry which is preliminary data.</text>
</comment>
<name>A0AC61DC72_9FIRM</name>